<organism evidence="2 3">
    <name type="scientific">Diploscapter pachys</name>
    <dbReference type="NCBI Taxonomy" id="2018661"/>
    <lineage>
        <taxon>Eukaryota</taxon>
        <taxon>Metazoa</taxon>
        <taxon>Ecdysozoa</taxon>
        <taxon>Nematoda</taxon>
        <taxon>Chromadorea</taxon>
        <taxon>Rhabditida</taxon>
        <taxon>Rhabditina</taxon>
        <taxon>Rhabditomorpha</taxon>
        <taxon>Rhabditoidea</taxon>
        <taxon>Rhabditidae</taxon>
        <taxon>Diploscapter</taxon>
    </lineage>
</organism>
<evidence type="ECO:0000256" key="1">
    <source>
        <dbReference type="SAM" id="Phobius"/>
    </source>
</evidence>
<name>A0A2A2L272_9BILA</name>
<dbReference type="EMBL" id="LIAE01007306">
    <property type="protein sequence ID" value="PAV80193.1"/>
    <property type="molecule type" value="Genomic_DNA"/>
</dbReference>
<dbReference type="AlphaFoldDB" id="A0A2A2L272"/>
<feature type="transmembrane region" description="Helical" evidence="1">
    <location>
        <begin position="69"/>
        <end position="91"/>
    </location>
</feature>
<reference evidence="2 3" key="1">
    <citation type="journal article" date="2017" name="Curr. Biol.">
        <title>Genome architecture and evolution of a unichromosomal asexual nematode.</title>
        <authorList>
            <person name="Fradin H."/>
            <person name="Zegar C."/>
            <person name="Gutwein M."/>
            <person name="Lucas J."/>
            <person name="Kovtun M."/>
            <person name="Corcoran D."/>
            <person name="Baugh L.R."/>
            <person name="Kiontke K."/>
            <person name="Gunsalus K."/>
            <person name="Fitch D.H."/>
            <person name="Piano F."/>
        </authorList>
    </citation>
    <scope>NUCLEOTIDE SEQUENCE [LARGE SCALE GENOMIC DNA]</scope>
    <source>
        <strain evidence="2">PF1309</strain>
    </source>
</reference>
<dbReference type="OrthoDB" id="5813614at2759"/>
<keyword evidence="1" id="KW-0472">Membrane</keyword>
<keyword evidence="3" id="KW-1185">Reference proteome</keyword>
<evidence type="ECO:0000313" key="3">
    <source>
        <dbReference type="Proteomes" id="UP000218231"/>
    </source>
</evidence>
<protein>
    <submittedName>
        <fullName evidence="2">Uncharacterized protein</fullName>
    </submittedName>
</protein>
<comment type="caution">
    <text evidence="2">The sequence shown here is derived from an EMBL/GenBank/DDBJ whole genome shotgun (WGS) entry which is preliminary data.</text>
</comment>
<dbReference type="Proteomes" id="UP000218231">
    <property type="component" value="Unassembled WGS sequence"/>
</dbReference>
<keyword evidence="1" id="KW-1133">Transmembrane helix</keyword>
<accession>A0A2A2L272</accession>
<keyword evidence="1" id="KW-0812">Transmembrane</keyword>
<gene>
    <name evidence="2" type="ORF">WR25_08699</name>
</gene>
<proteinExistence type="predicted"/>
<evidence type="ECO:0000313" key="2">
    <source>
        <dbReference type="EMBL" id="PAV80193.1"/>
    </source>
</evidence>
<sequence>MPSKKLNEEKRKAERIGRNLGGTEKEYKLASADELLTELVAKVDASRQPYEAITTEEEEGFVQAHWPTWAIVLCLGCIFLTIIAFLVGIHLSKRRTPLRSKGQQTTKKKTQHRAWGAGFSGGLWQSGGGSSNTTSV</sequence>